<organism evidence="1 2">
    <name type="scientific">Riccia sorocarpa</name>
    <dbReference type="NCBI Taxonomy" id="122646"/>
    <lineage>
        <taxon>Eukaryota</taxon>
        <taxon>Viridiplantae</taxon>
        <taxon>Streptophyta</taxon>
        <taxon>Embryophyta</taxon>
        <taxon>Marchantiophyta</taxon>
        <taxon>Marchantiopsida</taxon>
        <taxon>Marchantiidae</taxon>
        <taxon>Marchantiales</taxon>
        <taxon>Ricciaceae</taxon>
        <taxon>Riccia</taxon>
    </lineage>
</organism>
<comment type="caution">
    <text evidence="1">The sequence shown here is derived from an EMBL/GenBank/DDBJ whole genome shotgun (WGS) entry which is preliminary data.</text>
</comment>
<dbReference type="EMBL" id="JBJQOH010000003">
    <property type="protein sequence ID" value="KAL3692427.1"/>
    <property type="molecule type" value="Genomic_DNA"/>
</dbReference>
<proteinExistence type="predicted"/>
<evidence type="ECO:0000313" key="2">
    <source>
        <dbReference type="Proteomes" id="UP001633002"/>
    </source>
</evidence>
<dbReference type="AlphaFoldDB" id="A0ABD3HPX2"/>
<evidence type="ECO:0000313" key="1">
    <source>
        <dbReference type="EMBL" id="KAL3692427.1"/>
    </source>
</evidence>
<protein>
    <submittedName>
        <fullName evidence="1">Uncharacterized protein</fullName>
    </submittedName>
</protein>
<accession>A0ABD3HPX2</accession>
<reference evidence="1 2" key="1">
    <citation type="submission" date="2024-09" db="EMBL/GenBank/DDBJ databases">
        <title>Chromosome-scale assembly of Riccia sorocarpa.</title>
        <authorList>
            <person name="Paukszto L."/>
        </authorList>
    </citation>
    <scope>NUCLEOTIDE SEQUENCE [LARGE SCALE GENOMIC DNA]</scope>
    <source>
        <strain evidence="1">LP-2024</strain>
        <tissue evidence="1">Aerial parts of the thallus</tissue>
    </source>
</reference>
<name>A0ABD3HPX2_9MARC</name>
<keyword evidence="2" id="KW-1185">Reference proteome</keyword>
<dbReference type="Proteomes" id="UP001633002">
    <property type="component" value="Unassembled WGS sequence"/>
</dbReference>
<sequence length="189" mass="20285">MNQGMQEGGAGLATTEDPYNASVSIEVVDYSNDLPVIDPPIPIPASQRVDFILEQENSDARLHNPGGEVNQSGGGVDYVLEVPILANDVIRAGGLGPMDELGSVLVPFLGPRINKSPSYNDLAGLSVDLRHITLYFVGVGLIFGLESRLKRPLGLQSLMSFIHSMLNRISCGDNFFFSSDEIVLPSLVS</sequence>
<gene>
    <name evidence="1" type="ORF">R1sor_006078</name>
</gene>